<feature type="region of interest" description="Disordered" evidence="8">
    <location>
        <begin position="383"/>
        <end position="404"/>
    </location>
</feature>
<evidence type="ECO:0000313" key="11">
    <source>
        <dbReference type="EMBL" id="CAC5412825.1"/>
    </source>
</evidence>
<gene>
    <name evidence="11" type="ORF">MCOR_45799</name>
</gene>
<evidence type="ECO:0000256" key="6">
    <source>
        <dbReference type="ARBA" id="ARBA00023170"/>
    </source>
</evidence>
<proteinExistence type="predicted"/>
<dbReference type="InterPro" id="IPR017452">
    <property type="entry name" value="GPCR_Rhodpsn_7TM"/>
</dbReference>
<keyword evidence="12" id="KW-1185">Reference proteome</keyword>
<dbReference type="Pfam" id="PF00001">
    <property type="entry name" value="7tm_1"/>
    <property type="match status" value="1"/>
</dbReference>
<organism evidence="11 12">
    <name type="scientific">Mytilus coruscus</name>
    <name type="common">Sea mussel</name>
    <dbReference type="NCBI Taxonomy" id="42192"/>
    <lineage>
        <taxon>Eukaryota</taxon>
        <taxon>Metazoa</taxon>
        <taxon>Spiralia</taxon>
        <taxon>Lophotrochozoa</taxon>
        <taxon>Mollusca</taxon>
        <taxon>Bivalvia</taxon>
        <taxon>Autobranchia</taxon>
        <taxon>Pteriomorphia</taxon>
        <taxon>Mytilida</taxon>
        <taxon>Mytiloidea</taxon>
        <taxon>Mytilidae</taxon>
        <taxon>Mytilinae</taxon>
        <taxon>Mytilus</taxon>
    </lineage>
</organism>
<feature type="transmembrane region" description="Helical" evidence="9">
    <location>
        <begin position="54"/>
        <end position="73"/>
    </location>
</feature>
<evidence type="ECO:0000256" key="5">
    <source>
        <dbReference type="ARBA" id="ARBA00023136"/>
    </source>
</evidence>
<dbReference type="PROSITE" id="PS50262">
    <property type="entry name" value="G_PROTEIN_RECEP_F1_2"/>
    <property type="match status" value="1"/>
</dbReference>
<dbReference type="Gene3D" id="1.20.1070.10">
    <property type="entry name" value="Rhodopsin 7-helix transmembrane proteins"/>
    <property type="match status" value="1"/>
</dbReference>
<feature type="transmembrane region" description="Helical" evidence="9">
    <location>
        <begin position="196"/>
        <end position="222"/>
    </location>
</feature>
<dbReference type="Proteomes" id="UP000507470">
    <property type="component" value="Unassembled WGS sequence"/>
</dbReference>
<evidence type="ECO:0000256" key="7">
    <source>
        <dbReference type="ARBA" id="ARBA00023224"/>
    </source>
</evidence>
<evidence type="ECO:0000313" key="12">
    <source>
        <dbReference type="Proteomes" id="UP000507470"/>
    </source>
</evidence>
<feature type="transmembrane region" description="Helical" evidence="9">
    <location>
        <begin position="20"/>
        <end position="42"/>
    </location>
</feature>
<feature type="transmembrane region" description="Helical" evidence="9">
    <location>
        <begin position="243"/>
        <end position="268"/>
    </location>
</feature>
<dbReference type="PANTHER" id="PTHR45695:SF9">
    <property type="entry name" value="LEUCOKININ RECEPTOR"/>
    <property type="match status" value="1"/>
</dbReference>
<protein>
    <recommendedName>
        <fullName evidence="10">G-protein coupled receptors family 1 profile domain-containing protein</fullName>
    </recommendedName>
</protein>
<keyword evidence="3 9" id="KW-1133">Transmembrane helix</keyword>
<feature type="transmembrane region" description="Helical" evidence="9">
    <location>
        <begin position="117"/>
        <end position="136"/>
    </location>
</feature>
<evidence type="ECO:0000259" key="10">
    <source>
        <dbReference type="PROSITE" id="PS50262"/>
    </source>
</evidence>
<reference evidence="11 12" key="1">
    <citation type="submission" date="2020-06" db="EMBL/GenBank/DDBJ databases">
        <authorList>
            <person name="Li R."/>
            <person name="Bekaert M."/>
        </authorList>
    </citation>
    <scope>NUCLEOTIDE SEQUENCE [LARGE SCALE GENOMIC DNA]</scope>
    <source>
        <strain evidence="12">wild</strain>
    </source>
</reference>
<keyword evidence="5 9" id="KW-0472">Membrane</keyword>
<dbReference type="GO" id="GO:0005886">
    <property type="term" value="C:plasma membrane"/>
    <property type="evidence" value="ECO:0007669"/>
    <property type="project" value="TreeGrafter"/>
</dbReference>
<evidence type="ECO:0000256" key="3">
    <source>
        <dbReference type="ARBA" id="ARBA00022989"/>
    </source>
</evidence>
<feature type="transmembrane region" description="Helical" evidence="9">
    <location>
        <begin position="148"/>
        <end position="168"/>
    </location>
</feature>
<dbReference type="InterPro" id="IPR000276">
    <property type="entry name" value="GPCR_Rhodpsn"/>
</dbReference>
<dbReference type="EMBL" id="CACVKT020008097">
    <property type="protein sequence ID" value="CAC5412825.1"/>
    <property type="molecule type" value="Genomic_DNA"/>
</dbReference>
<accession>A0A6J8DZR7</accession>
<feature type="domain" description="G-protein coupled receptors family 1 profile" evidence="10">
    <location>
        <begin position="34"/>
        <end position="343"/>
    </location>
</feature>
<comment type="subcellular location">
    <subcellularLocation>
        <location evidence="1">Membrane</location>
        <topology evidence="1">Multi-pass membrane protein</topology>
    </subcellularLocation>
</comment>
<keyword evidence="2 9" id="KW-0812">Transmembrane</keyword>
<feature type="compositionally biased region" description="Basic and acidic residues" evidence="8">
    <location>
        <begin position="395"/>
        <end position="404"/>
    </location>
</feature>
<evidence type="ECO:0000256" key="9">
    <source>
        <dbReference type="SAM" id="Phobius"/>
    </source>
</evidence>
<sequence length="590" mass="69111">MGHKYVDDFVVDKDKYLLEVFKAGSVLSYVSMLFNIVVFVILFRKRFLSPATILMQSLAAADLLTAFSCYGLEPMFQSQYRCELAYNNDFLDLCYLPYPYCSMAHHLMVLSFTFHSMSYMITTCLGIQKVIAIIFPIWTKHQLTKKKVVVCCVIIFFVSIAISIPRHFSIWADHDGYPGMCYFYAKGGALPEYSSVYYLMIQTVLVTFCCLIMLMSSVFIIYKLINNNLRYRMTRQRLKERRSVIMVVLVLVLFLITEIPKVIMYQYWCYNTIGNKMMYIGLRKNEFSSWLLQRYGDAMAWLLTFPSDMILSHFDNTYIFFIFLLEGIQLFTIVGCMSNFIIYIVMSTKLRNEVILVFKKMCNCCLHKGETNKTNITENIHTKEKQRYHTQSTENRSKYEKDMNRVQETGPSYKNEIEIHPIQGNHFAYEIEGNKVQGTIKRHTYEIAMMQLGEYRHSKDREINPREETEEINIIEVEINPIEETGRNNKNEIKMIQKEGFADDLENETEVDPIEETENPVANVIEINSFKGIDRHRKDIEKEMNPIQEKGYHRTKEIEMTAIEGAGDHRSNEIEMNVIHGNSRTDEIYD</sequence>
<feature type="transmembrane region" description="Helical" evidence="9">
    <location>
        <begin position="318"/>
        <end position="345"/>
    </location>
</feature>
<dbReference type="GO" id="GO:0004930">
    <property type="term" value="F:G protein-coupled receptor activity"/>
    <property type="evidence" value="ECO:0007669"/>
    <property type="project" value="UniProtKB-KW"/>
</dbReference>
<dbReference type="SUPFAM" id="SSF81321">
    <property type="entry name" value="Family A G protein-coupled receptor-like"/>
    <property type="match status" value="1"/>
</dbReference>
<keyword evidence="4" id="KW-0297">G-protein coupled receptor</keyword>
<evidence type="ECO:0000256" key="8">
    <source>
        <dbReference type="SAM" id="MobiDB-lite"/>
    </source>
</evidence>
<dbReference type="PANTHER" id="PTHR45695">
    <property type="entry name" value="LEUCOKININ RECEPTOR-RELATED"/>
    <property type="match status" value="1"/>
</dbReference>
<dbReference type="OrthoDB" id="6238451at2759"/>
<evidence type="ECO:0000256" key="2">
    <source>
        <dbReference type="ARBA" id="ARBA00022692"/>
    </source>
</evidence>
<name>A0A6J8DZR7_MYTCO</name>
<evidence type="ECO:0000256" key="4">
    <source>
        <dbReference type="ARBA" id="ARBA00023040"/>
    </source>
</evidence>
<keyword evidence="7" id="KW-0807">Transducer</keyword>
<dbReference type="AlphaFoldDB" id="A0A6J8DZR7"/>
<keyword evidence="6" id="KW-0675">Receptor</keyword>
<evidence type="ECO:0000256" key="1">
    <source>
        <dbReference type="ARBA" id="ARBA00004141"/>
    </source>
</evidence>